<dbReference type="PANTHER" id="PTHR13914">
    <property type="entry name" value="PROLINE OXIDASE"/>
    <property type="match status" value="1"/>
</dbReference>
<sequence>MSEGLFNILHSVPVVSWLVDAFARRTFFAQFFAGETAEDSEPNVWAPLRQQSVGVLCGYNVEAKHDGTGVSATELAEIIRETLHSIAAVGAFGVKHSSPADVQNGDTRCWVRTKLTGLTTDPEVLQRASDEILAKRRDHNAYYPGVPADGDWEAMMSDRLSTKWKRLGRTGPPPVFSTKMDTDKSYNYGIELGLRAIREKLDNPKAGDVAIILATHNEVSIDKAITFVEELGLGKKQEDGSLLISDFTANRLAFAQIYGMKDSLTNRAAASIKAENGLPVVCKSAAYGTLDNALPNLSRRAVENKTVMEGRGGASTERKRLARELCRRWVPLYSRD</sequence>
<dbReference type="InterPro" id="IPR029041">
    <property type="entry name" value="FAD-linked_oxidoreductase-like"/>
</dbReference>
<dbReference type="PANTHER" id="PTHR13914:SF0">
    <property type="entry name" value="PROLINE DEHYDROGENASE 1, MITOCHONDRIAL"/>
    <property type="match status" value="1"/>
</dbReference>
<dbReference type="OrthoDB" id="2579858at2759"/>
<dbReference type="GO" id="GO:0010133">
    <property type="term" value="P:L-proline catabolic process to L-glutamate"/>
    <property type="evidence" value="ECO:0007669"/>
    <property type="project" value="TreeGrafter"/>
</dbReference>
<comment type="similarity">
    <text evidence="1 5">Belongs to the proline oxidase family.</text>
</comment>
<comment type="catalytic activity">
    <reaction evidence="5">
        <text>L-proline + a quinone = (S)-1-pyrroline-5-carboxylate + a quinol + H(+)</text>
        <dbReference type="Rhea" id="RHEA:23784"/>
        <dbReference type="ChEBI" id="CHEBI:15378"/>
        <dbReference type="ChEBI" id="CHEBI:17388"/>
        <dbReference type="ChEBI" id="CHEBI:24646"/>
        <dbReference type="ChEBI" id="CHEBI:60039"/>
        <dbReference type="ChEBI" id="CHEBI:132124"/>
        <dbReference type="EC" id="1.5.5.2"/>
    </reaction>
</comment>
<evidence type="ECO:0000259" key="6">
    <source>
        <dbReference type="Pfam" id="PF01619"/>
    </source>
</evidence>
<dbReference type="GO" id="GO:0004657">
    <property type="term" value="F:proline dehydrogenase activity"/>
    <property type="evidence" value="ECO:0007669"/>
    <property type="project" value="UniProtKB-EC"/>
</dbReference>
<accession>A0A0D0VH56</accession>
<evidence type="ECO:0000313" key="7">
    <source>
        <dbReference type="EMBL" id="KIR45874.1"/>
    </source>
</evidence>
<proteinExistence type="inferred from homology"/>
<feature type="domain" description="Proline dehydrogenase" evidence="6">
    <location>
        <begin position="173"/>
        <end position="306"/>
    </location>
</feature>
<keyword evidence="5" id="KW-0285">Flavoprotein</keyword>
<dbReference type="SUPFAM" id="SSF51730">
    <property type="entry name" value="FAD-linked oxidoreductase"/>
    <property type="match status" value="1"/>
</dbReference>
<gene>
    <name evidence="7" type="ORF">I312_04844</name>
</gene>
<keyword evidence="3 5" id="KW-0560">Oxidoreductase</keyword>
<evidence type="ECO:0000256" key="2">
    <source>
        <dbReference type="ARBA" id="ARBA00012695"/>
    </source>
</evidence>
<dbReference type="HOGENOM" id="CLU_018202_1_0_1"/>
<organism evidence="7">
    <name type="scientific">Cryptococcus bacillisporus CA1280</name>
    <dbReference type="NCBI Taxonomy" id="1296109"/>
    <lineage>
        <taxon>Eukaryota</taxon>
        <taxon>Fungi</taxon>
        <taxon>Dikarya</taxon>
        <taxon>Basidiomycota</taxon>
        <taxon>Agaricomycotina</taxon>
        <taxon>Tremellomycetes</taxon>
        <taxon>Tremellales</taxon>
        <taxon>Cryptococcaceae</taxon>
        <taxon>Cryptococcus</taxon>
        <taxon>Cryptococcus gattii species complex</taxon>
    </lineage>
</organism>
<dbReference type="InterPro" id="IPR002872">
    <property type="entry name" value="Proline_DH_dom"/>
</dbReference>
<dbReference type="Pfam" id="PF01619">
    <property type="entry name" value="Pro_dh"/>
    <property type="match status" value="1"/>
</dbReference>
<evidence type="ECO:0000256" key="5">
    <source>
        <dbReference type="RuleBase" id="RU364054"/>
    </source>
</evidence>
<dbReference type="GO" id="GO:0071949">
    <property type="term" value="F:FAD binding"/>
    <property type="evidence" value="ECO:0007669"/>
    <property type="project" value="TreeGrafter"/>
</dbReference>
<dbReference type="EC" id="1.5.5.2" evidence="2 5"/>
<comment type="cofactor">
    <cofactor evidence="5">
        <name>FAD</name>
        <dbReference type="ChEBI" id="CHEBI:57692"/>
    </cofactor>
</comment>
<dbReference type="GO" id="GO:0005739">
    <property type="term" value="C:mitochondrion"/>
    <property type="evidence" value="ECO:0007669"/>
    <property type="project" value="TreeGrafter"/>
</dbReference>
<dbReference type="EMBL" id="KN847986">
    <property type="protein sequence ID" value="KIR45874.1"/>
    <property type="molecule type" value="Genomic_DNA"/>
</dbReference>
<evidence type="ECO:0000256" key="4">
    <source>
        <dbReference type="ARBA" id="ARBA00023062"/>
    </source>
</evidence>
<keyword evidence="4 5" id="KW-0642">Proline metabolism</keyword>
<keyword evidence="5" id="KW-0274">FAD</keyword>
<comment type="function">
    <text evidence="5">Converts proline to delta-1-pyrroline-5-carboxylate.</text>
</comment>
<reference evidence="7" key="1">
    <citation type="submission" date="2015-01" db="EMBL/GenBank/DDBJ databases">
        <title>The Genome Sequence of Cryptococcus gattii CA1280.</title>
        <authorList>
            <consortium name="The Broad Institute Genomics Platform"/>
            <person name="Cuomo C."/>
            <person name="Litvintseva A."/>
            <person name="Chen Y."/>
            <person name="Heitman J."/>
            <person name="Sun S."/>
            <person name="Springer D."/>
            <person name="Dromer F."/>
            <person name="Young S."/>
            <person name="Zeng Q."/>
            <person name="Gargeya S."/>
            <person name="Abouelleil A."/>
            <person name="Alvarado L."/>
            <person name="Chapman S.B."/>
            <person name="Gainer-Dewar J."/>
            <person name="Goldberg J."/>
            <person name="Griggs A."/>
            <person name="Gujja S."/>
            <person name="Hansen M."/>
            <person name="Howarth C."/>
            <person name="Imamovic A."/>
            <person name="Larimer J."/>
            <person name="Murphy C."/>
            <person name="Naylor J."/>
            <person name="Pearson M."/>
            <person name="Priest M."/>
            <person name="Roberts A."/>
            <person name="Saif S."/>
            <person name="Shea T."/>
            <person name="Sykes S."/>
            <person name="Wortman J."/>
            <person name="Nusbaum C."/>
            <person name="Birren B."/>
        </authorList>
    </citation>
    <scope>NUCLEOTIDE SEQUENCE [LARGE SCALE GENOMIC DNA]</scope>
    <source>
        <strain evidence="7">CA1280</strain>
    </source>
</reference>
<evidence type="ECO:0000256" key="3">
    <source>
        <dbReference type="ARBA" id="ARBA00023002"/>
    </source>
</evidence>
<name>A0A0D0VH56_CRYGA</name>
<evidence type="ECO:0000256" key="1">
    <source>
        <dbReference type="ARBA" id="ARBA00005869"/>
    </source>
</evidence>
<protein>
    <recommendedName>
        <fullName evidence="2 5">Proline dehydrogenase</fullName>
        <ecNumber evidence="2 5">1.5.5.2</ecNumber>
    </recommendedName>
</protein>
<dbReference type="InterPro" id="IPR015659">
    <property type="entry name" value="Proline_oxidase"/>
</dbReference>
<dbReference type="Gene3D" id="3.20.20.220">
    <property type="match status" value="1"/>
</dbReference>
<dbReference type="AlphaFoldDB" id="A0A0D0VH56"/>